<feature type="domain" description="Secretion system C-terminal sorting" evidence="3">
    <location>
        <begin position="441"/>
        <end position="502"/>
    </location>
</feature>
<feature type="chain" id="PRO_5012431879" evidence="2">
    <location>
        <begin position="20"/>
        <end position="506"/>
    </location>
</feature>
<gene>
    <name evidence="4" type="ORF">SAMN02787073_3874</name>
</gene>
<evidence type="ECO:0000256" key="1">
    <source>
        <dbReference type="ARBA" id="ARBA00022729"/>
    </source>
</evidence>
<proteinExistence type="predicted"/>
<protein>
    <submittedName>
        <fullName evidence="4">Delta-60 repeat domain-containing protein/Por secretion system C-terminal sorting domain-containing protein</fullName>
    </submittedName>
</protein>
<dbReference type="InterPro" id="IPR026444">
    <property type="entry name" value="Secre_tail"/>
</dbReference>
<evidence type="ECO:0000259" key="3">
    <source>
        <dbReference type="Pfam" id="PF18962"/>
    </source>
</evidence>
<evidence type="ECO:0000313" key="5">
    <source>
        <dbReference type="Proteomes" id="UP000184108"/>
    </source>
</evidence>
<dbReference type="Gene3D" id="2.80.10.50">
    <property type="match status" value="2"/>
</dbReference>
<dbReference type="NCBIfam" id="TIGR04183">
    <property type="entry name" value="Por_Secre_tail"/>
    <property type="match status" value="1"/>
</dbReference>
<accession>A0A1M5IHP0</accession>
<dbReference type="RefSeq" id="WP_073174989.1">
    <property type="nucleotide sequence ID" value="NZ_FQVE01000005.1"/>
</dbReference>
<evidence type="ECO:0000256" key="2">
    <source>
        <dbReference type="SAM" id="SignalP"/>
    </source>
</evidence>
<reference evidence="5" key="1">
    <citation type="submission" date="2016-11" db="EMBL/GenBank/DDBJ databases">
        <authorList>
            <person name="Varghese N."/>
            <person name="Submissions S."/>
        </authorList>
    </citation>
    <scope>NUCLEOTIDE SEQUENCE [LARGE SCALE GENOMIC DNA]</scope>
    <source>
        <strain evidence="5">YR203</strain>
    </source>
</reference>
<dbReference type="Proteomes" id="UP000184108">
    <property type="component" value="Unassembled WGS sequence"/>
</dbReference>
<dbReference type="NCBIfam" id="TIGR02608">
    <property type="entry name" value="delta_60_rpt"/>
    <property type="match status" value="4"/>
</dbReference>
<sequence length="506" mass="56401">MRKLLFFFFLSFVSVSGQVVDTNYGTGGKLFVNIPPNENREYNMKTFYTADQKTVNIGYYNTGSYSPKTYFISKYNFNGTPDATFGNNGILSIPAYPNNPGEITVVSAVTLDDHSIILSCAANMKAYLVKITGNGSIDTSFGVNGFKLADFLFTPTTLAYGNLMKDEANQIFIVYSSTEGNPAKTYTKLCKILSNGTIDTSFGNNGFSSMLIDRDYKFQTLKQTRIKNGKIYHFATSFYYDNSGNYTQTDVWTCHFLNGTPDASFGDNGYVYAPKDLTIYDYNIQEDGKILIAKYMDVSSAFKYVKGSRYLRSGSIDTSFGNAGTVEYSFGQWSVHVPHKIMEIDHHVYIFSSYYKSDSPVEYAATILKYNTNGVRDTSFGTGGLFKAPANISSVSDVFVNGDKGFIISVQKYGELFNMKVDYNMNFLSTESAVLAPEMKLFPNPVTDILYMTGMKNDQFIIYNAAGQKVKAGSYTAGKGIQVQDLSKGSYWLKLERSKAVQFIKK</sequence>
<keyword evidence="1 2" id="KW-0732">Signal</keyword>
<dbReference type="AlphaFoldDB" id="A0A1M5IHP0"/>
<evidence type="ECO:0000313" key="4">
    <source>
        <dbReference type="EMBL" id="SHG27766.1"/>
    </source>
</evidence>
<dbReference type="Pfam" id="PF18962">
    <property type="entry name" value="Por_Secre_tail"/>
    <property type="match status" value="1"/>
</dbReference>
<dbReference type="InterPro" id="IPR013431">
    <property type="entry name" value="Delta_60_rpt"/>
</dbReference>
<organism evidence="4 5">
    <name type="scientific">Chryseobacterium vrystaatense</name>
    <dbReference type="NCBI Taxonomy" id="307480"/>
    <lineage>
        <taxon>Bacteria</taxon>
        <taxon>Pseudomonadati</taxon>
        <taxon>Bacteroidota</taxon>
        <taxon>Flavobacteriia</taxon>
        <taxon>Flavobacteriales</taxon>
        <taxon>Weeksellaceae</taxon>
        <taxon>Chryseobacterium group</taxon>
        <taxon>Chryseobacterium</taxon>
    </lineage>
</organism>
<feature type="signal peptide" evidence="2">
    <location>
        <begin position="1"/>
        <end position="19"/>
    </location>
</feature>
<dbReference type="EMBL" id="FQVE01000005">
    <property type="protein sequence ID" value="SHG27766.1"/>
    <property type="molecule type" value="Genomic_DNA"/>
</dbReference>
<name>A0A1M5IHP0_9FLAO</name>